<organism evidence="2 3">
    <name type="scientific">Microlunatus antarcticus</name>
    <dbReference type="NCBI Taxonomy" id="53388"/>
    <lineage>
        <taxon>Bacteria</taxon>
        <taxon>Bacillati</taxon>
        <taxon>Actinomycetota</taxon>
        <taxon>Actinomycetes</taxon>
        <taxon>Propionibacteriales</taxon>
        <taxon>Propionibacteriaceae</taxon>
        <taxon>Microlunatus</taxon>
    </lineage>
</organism>
<proteinExistence type="predicted"/>
<accession>A0A7W5JX49</accession>
<evidence type="ECO:0000256" key="1">
    <source>
        <dbReference type="SAM" id="MobiDB-lite"/>
    </source>
</evidence>
<feature type="compositionally biased region" description="Low complexity" evidence="1">
    <location>
        <begin position="24"/>
        <end position="38"/>
    </location>
</feature>
<dbReference type="Proteomes" id="UP000565572">
    <property type="component" value="Unassembled WGS sequence"/>
</dbReference>
<dbReference type="Pfam" id="PF20060">
    <property type="entry name" value="DUF6459"/>
    <property type="match status" value="1"/>
</dbReference>
<feature type="compositionally biased region" description="Low complexity" evidence="1">
    <location>
        <begin position="179"/>
        <end position="188"/>
    </location>
</feature>
<comment type="caution">
    <text evidence="2">The sequence shown here is derived from an EMBL/GenBank/DDBJ whole genome shotgun (WGS) entry which is preliminary data.</text>
</comment>
<keyword evidence="3" id="KW-1185">Reference proteome</keyword>
<dbReference type="RefSeq" id="WP_183339081.1">
    <property type="nucleotide sequence ID" value="NZ_JACHZG010000001.1"/>
</dbReference>
<reference evidence="2 3" key="1">
    <citation type="submission" date="2020-08" db="EMBL/GenBank/DDBJ databases">
        <title>Sequencing the genomes of 1000 actinobacteria strains.</title>
        <authorList>
            <person name="Klenk H.-P."/>
        </authorList>
    </citation>
    <scope>NUCLEOTIDE SEQUENCE [LARGE SCALE GENOMIC DNA]</scope>
    <source>
        <strain evidence="2 3">DSM 11053</strain>
    </source>
</reference>
<name>A0A7W5JX49_9ACTN</name>
<sequence length="188" mass="19884">MSVPVVRVLPSSRPEPRTWRVGSPRPAAPVAAPEVAAPVPRPTPGQVLRVGRTWGARQPQELPDAARWSGWLALALTEALLGRRPATQLTGWVADDVVAGLNRRQRLHAADEAAARTVLLSGRVQHPAPLAVEATAVLRSGPRTVVLAFRLEGCGRGWLCTALEAGVTSGPRRRDRRSGLSSASSAAG</sequence>
<gene>
    <name evidence="2" type="ORF">FHX39_002645</name>
</gene>
<evidence type="ECO:0000313" key="3">
    <source>
        <dbReference type="Proteomes" id="UP000565572"/>
    </source>
</evidence>
<evidence type="ECO:0000313" key="2">
    <source>
        <dbReference type="EMBL" id="MBB3327701.1"/>
    </source>
</evidence>
<dbReference type="InterPro" id="IPR045596">
    <property type="entry name" value="DUF6459"/>
</dbReference>
<dbReference type="EMBL" id="JACHZG010000001">
    <property type="protein sequence ID" value="MBB3327701.1"/>
    <property type="molecule type" value="Genomic_DNA"/>
</dbReference>
<dbReference type="AlphaFoldDB" id="A0A7W5JX49"/>
<feature type="region of interest" description="Disordered" evidence="1">
    <location>
        <begin position="13"/>
        <end position="44"/>
    </location>
</feature>
<protein>
    <submittedName>
        <fullName evidence="2">Uncharacterized protein</fullName>
    </submittedName>
</protein>
<feature type="region of interest" description="Disordered" evidence="1">
    <location>
        <begin position="169"/>
        <end position="188"/>
    </location>
</feature>